<dbReference type="AlphaFoldDB" id="A0A7V8FIR3"/>
<dbReference type="Proteomes" id="UP000487117">
    <property type="component" value="Unassembled WGS sequence"/>
</dbReference>
<accession>A0A7V8FIR3</accession>
<feature type="transmembrane region" description="Helical" evidence="1">
    <location>
        <begin position="89"/>
        <end position="112"/>
    </location>
</feature>
<evidence type="ECO:0000313" key="2">
    <source>
        <dbReference type="EMBL" id="KAF1016764.1"/>
    </source>
</evidence>
<proteinExistence type="predicted"/>
<evidence type="ECO:0000313" key="3">
    <source>
        <dbReference type="Proteomes" id="UP000487117"/>
    </source>
</evidence>
<sequence>MSNGVSGFKVLPGQSGSWGYFLCRGHPPVRASVGPGRAIQSIDEDCLVFSAWHQMSNRGFLFIMALGMAVPLSSMALDIAMAIESWKHGWPHLILLTTLFAVAAAACLAWALNLCRQPVTPPVVLSRRLRKFYYWQDERSGWVGLDYDTAVPISKNDLVRGKNVSIPCQVLVMVVLDAESRHIRQFLPLSEPALNELGPEALWEFLQHYMDGDQAVLPVVDPVPSMDDGRADLARLERLLFARHIDRDHRLKGLSGWMHVLALGSLTFWFERAGFWLSRRSPRVAWPDALVENWDALSRNTPSRRAVMTAVQGRAQGTQWPRLWLRWLVPALINALTVLSGFGLLASLPWLSSNT</sequence>
<feature type="transmembrane region" description="Helical" evidence="1">
    <location>
        <begin position="327"/>
        <end position="351"/>
    </location>
</feature>
<feature type="transmembrane region" description="Helical" evidence="1">
    <location>
        <begin position="60"/>
        <end position="83"/>
    </location>
</feature>
<organism evidence="2 3">
    <name type="scientific">Stenotrophomonas maltophilia</name>
    <name type="common">Pseudomonas maltophilia</name>
    <name type="synonym">Xanthomonas maltophilia</name>
    <dbReference type="NCBI Taxonomy" id="40324"/>
    <lineage>
        <taxon>Bacteria</taxon>
        <taxon>Pseudomonadati</taxon>
        <taxon>Pseudomonadota</taxon>
        <taxon>Gammaproteobacteria</taxon>
        <taxon>Lysobacterales</taxon>
        <taxon>Lysobacteraceae</taxon>
        <taxon>Stenotrophomonas</taxon>
        <taxon>Stenotrophomonas maltophilia group</taxon>
    </lineage>
</organism>
<protein>
    <recommendedName>
        <fullName evidence="4">Transmembrane protein</fullName>
    </recommendedName>
</protein>
<evidence type="ECO:0008006" key="4">
    <source>
        <dbReference type="Google" id="ProtNLM"/>
    </source>
</evidence>
<gene>
    <name evidence="2" type="ORF">GAK31_00022</name>
</gene>
<keyword evidence="1" id="KW-0472">Membrane</keyword>
<dbReference type="EMBL" id="WNDS01000001">
    <property type="protein sequence ID" value="KAF1016764.1"/>
    <property type="molecule type" value="Genomic_DNA"/>
</dbReference>
<comment type="caution">
    <text evidence="2">The sequence shown here is derived from an EMBL/GenBank/DDBJ whole genome shotgun (WGS) entry which is preliminary data.</text>
</comment>
<reference evidence="3" key="1">
    <citation type="journal article" date="2020" name="MBio">
        <title>Horizontal gene transfer to a defensive symbiont with a reduced genome amongst a multipartite beetle microbiome.</title>
        <authorList>
            <person name="Waterworth S.C."/>
            <person name="Florez L.V."/>
            <person name="Rees E.R."/>
            <person name="Hertweck C."/>
            <person name="Kaltenpoth M."/>
            <person name="Kwan J.C."/>
        </authorList>
    </citation>
    <scope>NUCLEOTIDE SEQUENCE [LARGE SCALE GENOMIC DNA]</scope>
</reference>
<name>A0A7V8FIR3_STEMA</name>
<keyword evidence="1" id="KW-0812">Transmembrane</keyword>
<evidence type="ECO:0000256" key="1">
    <source>
        <dbReference type="SAM" id="Phobius"/>
    </source>
</evidence>
<keyword evidence="1" id="KW-1133">Transmembrane helix</keyword>